<name>A0ACA9M9D9_9GLOM</name>
<proteinExistence type="predicted"/>
<reference evidence="1" key="1">
    <citation type="submission" date="2021-06" db="EMBL/GenBank/DDBJ databases">
        <authorList>
            <person name="Kallberg Y."/>
            <person name="Tangrot J."/>
            <person name="Rosling A."/>
        </authorList>
    </citation>
    <scope>NUCLEOTIDE SEQUENCE</scope>
    <source>
        <strain evidence="1">AU212A</strain>
    </source>
</reference>
<dbReference type="EMBL" id="CAJVPM010010612">
    <property type="protein sequence ID" value="CAG8574680.1"/>
    <property type="molecule type" value="Genomic_DNA"/>
</dbReference>
<gene>
    <name evidence="1" type="ORF">SCALOS_LOCUS5975</name>
</gene>
<evidence type="ECO:0000313" key="2">
    <source>
        <dbReference type="Proteomes" id="UP000789860"/>
    </source>
</evidence>
<comment type="caution">
    <text evidence="1">The sequence shown here is derived from an EMBL/GenBank/DDBJ whole genome shotgun (WGS) entry which is preliminary data.</text>
</comment>
<sequence length="137" mass="14706">MLDLLSINSIVLGIASGVTVPPLTPSKTTKKSVSGSTGTKRSRPTPDREEGGGTFDPRDIGNLFLTELSKRDDLEGDLLHQASKNADLFSIRLVTKDAKEGGLEYRTLKVDVINVAIADTPNDLPSLRRSLPTIYGA</sequence>
<keyword evidence="2" id="KW-1185">Reference proteome</keyword>
<dbReference type="Proteomes" id="UP000789860">
    <property type="component" value="Unassembled WGS sequence"/>
</dbReference>
<evidence type="ECO:0000313" key="1">
    <source>
        <dbReference type="EMBL" id="CAG8574680.1"/>
    </source>
</evidence>
<protein>
    <submittedName>
        <fullName evidence="1">7418_t:CDS:1</fullName>
    </submittedName>
</protein>
<accession>A0ACA9M9D9</accession>
<organism evidence="1 2">
    <name type="scientific">Scutellospora calospora</name>
    <dbReference type="NCBI Taxonomy" id="85575"/>
    <lineage>
        <taxon>Eukaryota</taxon>
        <taxon>Fungi</taxon>
        <taxon>Fungi incertae sedis</taxon>
        <taxon>Mucoromycota</taxon>
        <taxon>Glomeromycotina</taxon>
        <taxon>Glomeromycetes</taxon>
        <taxon>Diversisporales</taxon>
        <taxon>Gigasporaceae</taxon>
        <taxon>Scutellospora</taxon>
    </lineage>
</organism>